<dbReference type="AlphaFoldDB" id="A0A494XRH7"/>
<evidence type="ECO:0000256" key="1">
    <source>
        <dbReference type="SAM" id="MobiDB-lite"/>
    </source>
</evidence>
<dbReference type="Proteomes" id="UP000282076">
    <property type="component" value="Unassembled WGS sequence"/>
</dbReference>
<dbReference type="EMBL" id="RBZM01000006">
    <property type="protein sequence ID" value="RKP53215.1"/>
    <property type="molecule type" value="Genomic_DNA"/>
</dbReference>
<feature type="compositionally biased region" description="Basic and acidic residues" evidence="1">
    <location>
        <begin position="1"/>
        <end position="17"/>
    </location>
</feature>
<proteinExistence type="predicted"/>
<keyword evidence="3" id="KW-1185">Reference proteome</keyword>
<dbReference type="RefSeq" id="WP_120977960.1">
    <property type="nucleotide sequence ID" value="NZ_RBZM01000006.1"/>
</dbReference>
<comment type="caution">
    <text evidence="2">The sequence shown here is derived from an EMBL/GenBank/DDBJ whole genome shotgun (WGS) entry which is preliminary data.</text>
</comment>
<gene>
    <name evidence="2" type="ORF">D7Z26_15945</name>
</gene>
<organism evidence="2 3">
    <name type="scientific">Cohnella endophytica</name>
    <dbReference type="NCBI Taxonomy" id="2419778"/>
    <lineage>
        <taxon>Bacteria</taxon>
        <taxon>Bacillati</taxon>
        <taxon>Bacillota</taxon>
        <taxon>Bacilli</taxon>
        <taxon>Bacillales</taxon>
        <taxon>Paenibacillaceae</taxon>
        <taxon>Cohnella</taxon>
    </lineage>
</organism>
<accession>A0A494XRH7</accession>
<name>A0A494XRH7_9BACL</name>
<protein>
    <submittedName>
        <fullName evidence="2">Uncharacterized protein</fullName>
    </submittedName>
</protein>
<evidence type="ECO:0000313" key="2">
    <source>
        <dbReference type="EMBL" id="RKP53215.1"/>
    </source>
</evidence>
<reference evidence="2 3" key="1">
    <citation type="submission" date="2018-10" db="EMBL/GenBank/DDBJ databases">
        <title>Cohnella sp. M2MS4P-1, whole genome shotgun sequence.</title>
        <authorList>
            <person name="Tuo L."/>
        </authorList>
    </citation>
    <scope>NUCLEOTIDE SEQUENCE [LARGE SCALE GENOMIC DNA]</scope>
    <source>
        <strain evidence="2 3">M2MS4P-1</strain>
    </source>
</reference>
<evidence type="ECO:0000313" key="3">
    <source>
        <dbReference type="Proteomes" id="UP000282076"/>
    </source>
</evidence>
<feature type="region of interest" description="Disordered" evidence="1">
    <location>
        <begin position="1"/>
        <end position="22"/>
    </location>
</feature>
<sequence>MKKAELARERSGGKESAGRTIPRTSLRLALDIGRSLLWSTERPEKRTSGRNVRPSEDERLQAEWYRGGLKARRL</sequence>